<evidence type="ECO:0000259" key="7">
    <source>
        <dbReference type="Pfam" id="PF08572"/>
    </source>
</evidence>
<dbReference type="InterPro" id="IPR013881">
    <property type="entry name" value="Pre-mRNA_splic_Prp3_dom"/>
</dbReference>
<accession>A0AAV8V2F9</accession>
<evidence type="ECO:0000256" key="4">
    <source>
        <dbReference type="ARBA" id="ARBA00023242"/>
    </source>
</evidence>
<proteinExistence type="predicted"/>
<sequence>MEAGSGGGGDAPVRKRRRTRFSDAPVEGGGVDASAQAMEGLKKVNEKLRPSTEKQGSSLSTGDRLAVLSARLGMALGKVPQSSQLKAPTQVDITSIPVKPVASLTVNQNRAREEKLKKTLKVEKADLLETDPTKNEYFDPRLGISVSSRSKRSFKFVEPGTYVEKGEKLREKAELDRLQDELRQKEKNSAKTPQALLLKSEQSEEIPAVEWWDVPFLKNGIYDDLEDVGNLRLDRVTTFVHHPIPTRIPNEEPPPAIPLLLTKRERKKLRHQKRMEKEKDRQQQVQMGLIPPPPPKVKLSNMMRVLATQASQDPTKVEATIRKQVRERQDAHEARNEARKPSKDERAARQVEKVEKDKSSGLQACVFRIRDLRHPQHRFKININAEQNSLTGCAIYNDSCNIVVAEGGSKGLNKFKKLMLRRIDWSITADLDQEEEAAEGGKENGSRLDPVQENRCVLVWEGQIPRQAFKRFMATPIPVQEDARKVFRIRRVEHYWDTALAFPIHDDSDSGRLGLSGLSERHSYPPTATDVTTDLLLRALVTDEAPPRPRSREACGYYLRSSPDAGVLGYCSSKEDKGLPRSPKVRFSIP</sequence>
<feature type="compositionally biased region" description="Gly residues" evidence="5">
    <location>
        <begin position="1"/>
        <end position="10"/>
    </location>
</feature>
<dbReference type="GO" id="GO:0046540">
    <property type="term" value="C:U4/U6 x U5 tri-snRNP complex"/>
    <property type="evidence" value="ECO:0007669"/>
    <property type="project" value="InterPro"/>
</dbReference>
<dbReference type="Pfam" id="PF06544">
    <property type="entry name" value="Prp3_C"/>
    <property type="match status" value="1"/>
</dbReference>
<dbReference type="Pfam" id="PF08572">
    <property type="entry name" value="PRP3"/>
    <property type="match status" value="1"/>
</dbReference>
<feature type="region of interest" description="Disordered" evidence="5">
    <location>
        <begin position="1"/>
        <end position="37"/>
    </location>
</feature>
<dbReference type="InterPro" id="IPR010541">
    <property type="entry name" value="Prp3_C"/>
</dbReference>
<evidence type="ECO:0000256" key="1">
    <source>
        <dbReference type="ARBA" id="ARBA00004123"/>
    </source>
</evidence>
<protein>
    <submittedName>
        <fullName evidence="8">Uncharacterized protein</fullName>
    </submittedName>
</protein>
<name>A0AAV8V2F9_9RHOD</name>
<organism evidence="8 9">
    <name type="scientific">Rhodosorus marinus</name>
    <dbReference type="NCBI Taxonomy" id="101924"/>
    <lineage>
        <taxon>Eukaryota</taxon>
        <taxon>Rhodophyta</taxon>
        <taxon>Stylonematophyceae</taxon>
        <taxon>Stylonematales</taxon>
        <taxon>Stylonemataceae</taxon>
        <taxon>Rhodosorus</taxon>
    </lineage>
</organism>
<keyword evidence="9" id="KW-1185">Reference proteome</keyword>
<dbReference type="AlphaFoldDB" id="A0AAV8V2F9"/>
<feature type="region of interest" description="Disordered" evidence="5">
    <location>
        <begin position="324"/>
        <end position="355"/>
    </location>
</feature>
<dbReference type="PANTHER" id="PTHR14212:SF0">
    <property type="entry name" value="U4_U6 SMALL NUCLEAR RIBONUCLEOPROTEIN PRP3"/>
    <property type="match status" value="1"/>
</dbReference>
<reference evidence="8 9" key="1">
    <citation type="journal article" date="2023" name="Nat. Commun.">
        <title>Origin of minicircular mitochondrial genomes in red algae.</title>
        <authorList>
            <person name="Lee Y."/>
            <person name="Cho C.H."/>
            <person name="Lee Y.M."/>
            <person name="Park S.I."/>
            <person name="Yang J.H."/>
            <person name="West J.A."/>
            <person name="Bhattacharya D."/>
            <person name="Yoon H.S."/>
        </authorList>
    </citation>
    <scope>NUCLEOTIDE SEQUENCE [LARGE SCALE GENOMIC DNA]</scope>
    <source>
        <strain evidence="8 9">CCMP1338</strain>
        <tissue evidence="8">Whole cell</tissue>
    </source>
</reference>
<feature type="domain" description="Small nuclear ribonucleoprotein Prp3 C-terminal" evidence="6">
    <location>
        <begin position="365"/>
        <end position="499"/>
    </location>
</feature>
<evidence type="ECO:0000313" key="9">
    <source>
        <dbReference type="Proteomes" id="UP001157974"/>
    </source>
</evidence>
<gene>
    <name evidence="8" type="ORF">NDN08_005728</name>
</gene>
<evidence type="ECO:0000256" key="5">
    <source>
        <dbReference type="SAM" id="MobiDB-lite"/>
    </source>
</evidence>
<evidence type="ECO:0000256" key="3">
    <source>
        <dbReference type="ARBA" id="ARBA00023187"/>
    </source>
</evidence>
<keyword evidence="3" id="KW-0508">mRNA splicing</keyword>
<evidence type="ECO:0000256" key="2">
    <source>
        <dbReference type="ARBA" id="ARBA00022664"/>
    </source>
</evidence>
<evidence type="ECO:0000259" key="6">
    <source>
        <dbReference type="Pfam" id="PF06544"/>
    </source>
</evidence>
<dbReference type="GO" id="GO:0000398">
    <property type="term" value="P:mRNA splicing, via spliceosome"/>
    <property type="evidence" value="ECO:0007669"/>
    <property type="project" value="InterPro"/>
</dbReference>
<keyword evidence="2" id="KW-0507">mRNA processing</keyword>
<dbReference type="CDD" id="cd24162">
    <property type="entry name" value="Prp3_C"/>
    <property type="match status" value="1"/>
</dbReference>
<comment type="subcellular location">
    <subcellularLocation>
        <location evidence="1">Nucleus</location>
    </subcellularLocation>
</comment>
<dbReference type="Proteomes" id="UP001157974">
    <property type="component" value="Unassembled WGS sequence"/>
</dbReference>
<comment type="caution">
    <text evidence="8">The sequence shown here is derived from an EMBL/GenBank/DDBJ whole genome shotgun (WGS) entry which is preliminary data.</text>
</comment>
<keyword evidence="4" id="KW-0539">Nucleus</keyword>
<dbReference type="PANTHER" id="PTHR14212">
    <property type="entry name" value="U4/U6-ASSOCIATED RNA SPLICING FACTOR-RELATED"/>
    <property type="match status" value="1"/>
</dbReference>
<evidence type="ECO:0000313" key="8">
    <source>
        <dbReference type="EMBL" id="KAJ8909030.1"/>
    </source>
</evidence>
<dbReference type="EMBL" id="JAMWBK010000001">
    <property type="protein sequence ID" value="KAJ8909030.1"/>
    <property type="molecule type" value="Genomic_DNA"/>
</dbReference>
<feature type="domain" description="Pre-mRNA-splicing factor 3" evidence="7">
    <location>
        <begin position="135"/>
        <end position="340"/>
    </location>
</feature>
<feature type="region of interest" description="Disordered" evidence="5">
    <location>
        <begin position="274"/>
        <end position="296"/>
    </location>
</feature>
<dbReference type="InterPro" id="IPR027104">
    <property type="entry name" value="Prp3"/>
</dbReference>